<dbReference type="Pfam" id="PF08281">
    <property type="entry name" value="Sigma70_r4_2"/>
    <property type="match status" value="1"/>
</dbReference>
<dbReference type="Pfam" id="PF04542">
    <property type="entry name" value="Sigma70_r2"/>
    <property type="match status" value="1"/>
</dbReference>
<evidence type="ECO:0000256" key="1">
    <source>
        <dbReference type="ARBA" id="ARBA00010641"/>
    </source>
</evidence>
<feature type="domain" description="RNA polymerase sigma factor 70 region 4 type 2" evidence="7">
    <location>
        <begin position="115"/>
        <end position="167"/>
    </location>
</feature>
<keyword evidence="2" id="KW-0805">Transcription regulation</keyword>
<dbReference type="RefSeq" id="WP_381539868.1">
    <property type="nucleotide sequence ID" value="NZ_JBHUGI010000035.1"/>
</dbReference>
<reference evidence="9" key="1">
    <citation type="journal article" date="2019" name="Int. J. Syst. Evol. Microbiol.">
        <title>The Global Catalogue of Microorganisms (GCM) 10K type strain sequencing project: providing services to taxonomists for standard genome sequencing and annotation.</title>
        <authorList>
            <consortium name="The Broad Institute Genomics Platform"/>
            <consortium name="The Broad Institute Genome Sequencing Center for Infectious Disease"/>
            <person name="Wu L."/>
            <person name="Ma J."/>
        </authorList>
    </citation>
    <scope>NUCLEOTIDE SEQUENCE [LARGE SCALE GENOMIC DNA]</scope>
    <source>
        <strain evidence="9">CGMCC 4.7177</strain>
    </source>
</reference>
<dbReference type="InterPro" id="IPR013325">
    <property type="entry name" value="RNA_pol_sigma_r2"/>
</dbReference>
<feature type="domain" description="RNA polymerase sigma-70 region 2" evidence="6">
    <location>
        <begin position="22"/>
        <end position="87"/>
    </location>
</feature>
<dbReference type="InterPro" id="IPR007627">
    <property type="entry name" value="RNA_pol_sigma70_r2"/>
</dbReference>
<dbReference type="PANTHER" id="PTHR43133">
    <property type="entry name" value="RNA POLYMERASE ECF-TYPE SIGMA FACTO"/>
    <property type="match status" value="1"/>
</dbReference>
<dbReference type="CDD" id="cd06171">
    <property type="entry name" value="Sigma70_r4"/>
    <property type="match status" value="1"/>
</dbReference>
<dbReference type="EMBL" id="JBHUGI010000035">
    <property type="protein sequence ID" value="MFD1929592.1"/>
    <property type="molecule type" value="Genomic_DNA"/>
</dbReference>
<dbReference type="InterPro" id="IPR013249">
    <property type="entry name" value="RNA_pol_sigma70_r4_t2"/>
</dbReference>
<proteinExistence type="inferred from homology"/>
<dbReference type="PANTHER" id="PTHR43133:SF8">
    <property type="entry name" value="RNA POLYMERASE SIGMA FACTOR HI_1459-RELATED"/>
    <property type="match status" value="1"/>
</dbReference>
<evidence type="ECO:0000259" key="7">
    <source>
        <dbReference type="Pfam" id="PF08281"/>
    </source>
</evidence>
<dbReference type="SUPFAM" id="SSF88946">
    <property type="entry name" value="Sigma2 domain of RNA polymerase sigma factors"/>
    <property type="match status" value="1"/>
</dbReference>
<dbReference type="NCBIfam" id="TIGR02937">
    <property type="entry name" value="sigma70-ECF"/>
    <property type="match status" value="1"/>
</dbReference>
<dbReference type="InterPro" id="IPR013324">
    <property type="entry name" value="RNA_pol_sigma_r3/r4-like"/>
</dbReference>
<evidence type="ECO:0000256" key="4">
    <source>
        <dbReference type="ARBA" id="ARBA00023125"/>
    </source>
</evidence>
<dbReference type="InterPro" id="IPR036388">
    <property type="entry name" value="WH-like_DNA-bd_sf"/>
</dbReference>
<protein>
    <submittedName>
        <fullName evidence="8">RNA polymerase sigma factor</fullName>
    </submittedName>
</protein>
<dbReference type="SUPFAM" id="SSF88659">
    <property type="entry name" value="Sigma3 and sigma4 domains of RNA polymerase sigma factors"/>
    <property type="match status" value="1"/>
</dbReference>
<dbReference type="InterPro" id="IPR039425">
    <property type="entry name" value="RNA_pol_sigma-70-like"/>
</dbReference>
<accession>A0ABW4SM61</accession>
<dbReference type="Gene3D" id="1.10.10.10">
    <property type="entry name" value="Winged helix-like DNA-binding domain superfamily/Winged helix DNA-binding domain"/>
    <property type="match status" value="1"/>
</dbReference>
<evidence type="ECO:0000313" key="8">
    <source>
        <dbReference type="EMBL" id="MFD1929592.1"/>
    </source>
</evidence>
<keyword evidence="4" id="KW-0238">DNA-binding</keyword>
<keyword evidence="5" id="KW-0804">Transcription</keyword>
<sequence>MQDEEYMRQLSYGNDSALDTLVFRYHKPLYGYVYRLVQDEKLAEDIVQDTFMKIYQQGQKGFVPDSFKPWMYKIASNCCKDYWRKASTKREYFTDEIVEDQGKVYNIIERQLERQWMIDALDQLSPDYRMVLYLRFYQELTYAEIALALEIPLNTVKTWISRGLKQLEGIVIEDERKGAGVNE</sequence>
<gene>
    <name evidence="8" type="ORF">ACFSFY_16235</name>
</gene>
<dbReference type="Proteomes" id="UP001597218">
    <property type="component" value="Unassembled WGS sequence"/>
</dbReference>
<keyword evidence="3" id="KW-0731">Sigma factor</keyword>
<dbReference type="Gene3D" id="1.10.1740.10">
    <property type="match status" value="1"/>
</dbReference>
<evidence type="ECO:0000313" key="9">
    <source>
        <dbReference type="Proteomes" id="UP001597218"/>
    </source>
</evidence>
<evidence type="ECO:0000256" key="3">
    <source>
        <dbReference type="ARBA" id="ARBA00023082"/>
    </source>
</evidence>
<dbReference type="InterPro" id="IPR014284">
    <property type="entry name" value="RNA_pol_sigma-70_dom"/>
</dbReference>
<comment type="caution">
    <text evidence="8">The sequence shown here is derived from an EMBL/GenBank/DDBJ whole genome shotgun (WGS) entry which is preliminary data.</text>
</comment>
<evidence type="ECO:0000256" key="2">
    <source>
        <dbReference type="ARBA" id="ARBA00023015"/>
    </source>
</evidence>
<evidence type="ECO:0000256" key="5">
    <source>
        <dbReference type="ARBA" id="ARBA00023163"/>
    </source>
</evidence>
<name>A0ABW4SM61_9BACL</name>
<comment type="similarity">
    <text evidence="1">Belongs to the sigma-70 factor family. ECF subfamily.</text>
</comment>
<organism evidence="8 9">
    <name type="scientific">Sporosarcina siberiensis</name>
    <dbReference type="NCBI Taxonomy" id="1365606"/>
    <lineage>
        <taxon>Bacteria</taxon>
        <taxon>Bacillati</taxon>
        <taxon>Bacillota</taxon>
        <taxon>Bacilli</taxon>
        <taxon>Bacillales</taxon>
        <taxon>Caryophanaceae</taxon>
        <taxon>Sporosarcina</taxon>
    </lineage>
</organism>
<evidence type="ECO:0000259" key="6">
    <source>
        <dbReference type="Pfam" id="PF04542"/>
    </source>
</evidence>
<keyword evidence="9" id="KW-1185">Reference proteome</keyword>